<evidence type="ECO:0000313" key="7">
    <source>
        <dbReference type="EMBL" id="NWV41047.1"/>
    </source>
</evidence>
<evidence type="ECO:0000256" key="5">
    <source>
        <dbReference type="PROSITE-ProRule" id="PRU00042"/>
    </source>
</evidence>
<dbReference type="PANTHER" id="PTHR14196:SF14">
    <property type="entry name" value="ZINC FINGER PROTEIN 721-LIKE"/>
    <property type="match status" value="1"/>
</dbReference>
<dbReference type="PROSITE" id="PS50157">
    <property type="entry name" value="ZINC_FINGER_C2H2_2"/>
    <property type="match status" value="1"/>
</dbReference>
<name>A0A7K6EQP1_9PASS</name>
<organism evidence="7 8">
    <name type="scientific">Grantiella picta</name>
    <dbReference type="NCBI Taxonomy" id="266360"/>
    <lineage>
        <taxon>Eukaryota</taxon>
        <taxon>Metazoa</taxon>
        <taxon>Chordata</taxon>
        <taxon>Craniata</taxon>
        <taxon>Vertebrata</taxon>
        <taxon>Euteleostomi</taxon>
        <taxon>Archelosauria</taxon>
        <taxon>Archosauria</taxon>
        <taxon>Dinosauria</taxon>
        <taxon>Saurischia</taxon>
        <taxon>Theropoda</taxon>
        <taxon>Coelurosauria</taxon>
        <taxon>Aves</taxon>
        <taxon>Neognathae</taxon>
        <taxon>Neoaves</taxon>
        <taxon>Telluraves</taxon>
        <taxon>Australaves</taxon>
        <taxon>Passeriformes</taxon>
        <taxon>Meliphagoidea</taxon>
        <taxon>Meliphagidae</taxon>
        <taxon>Grantiella</taxon>
    </lineage>
</organism>
<proteinExistence type="predicted"/>
<protein>
    <submittedName>
        <fullName evidence="7">ZN211 protein</fullName>
    </submittedName>
</protein>
<sequence>SFIGSSNLVIPEQLHNMEKPFSCMECGKSFSWKYHLNCHKIVHTTGEQKRPYECGECGK</sequence>
<comment type="caution">
    <text evidence="7">The sequence shown here is derived from an EMBL/GenBank/DDBJ whole genome shotgun (WGS) entry which is preliminary data.</text>
</comment>
<keyword evidence="4" id="KW-0862">Zinc</keyword>
<dbReference type="EMBL" id="VZRM01006604">
    <property type="protein sequence ID" value="NWV41047.1"/>
    <property type="molecule type" value="Genomic_DNA"/>
</dbReference>
<keyword evidence="2" id="KW-0677">Repeat</keyword>
<evidence type="ECO:0000256" key="3">
    <source>
        <dbReference type="ARBA" id="ARBA00022771"/>
    </source>
</evidence>
<feature type="non-terminal residue" evidence="7">
    <location>
        <position position="1"/>
    </location>
</feature>
<dbReference type="GO" id="GO:0000981">
    <property type="term" value="F:DNA-binding transcription factor activity, RNA polymerase II-specific"/>
    <property type="evidence" value="ECO:0007669"/>
    <property type="project" value="TreeGrafter"/>
</dbReference>
<dbReference type="Gene3D" id="3.30.160.60">
    <property type="entry name" value="Classic Zinc Finger"/>
    <property type="match status" value="1"/>
</dbReference>
<gene>
    <name evidence="7" type="primary">Znf211_1</name>
    <name evidence="7" type="ORF">GRAPIC_R07173</name>
</gene>
<dbReference type="GO" id="GO:0008270">
    <property type="term" value="F:zinc ion binding"/>
    <property type="evidence" value="ECO:0007669"/>
    <property type="project" value="UniProtKB-KW"/>
</dbReference>
<dbReference type="PANTHER" id="PTHR14196">
    <property type="entry name" value="ODD-SKIPPED - RELATED"/>
    <property type="match status" value="1"/>
</dbReference>
<dbReference type="AlphaFoldDB" id="A0A7K6EQP1"/>
<evidence type="ECO:0000256" key="2">
    <source>
        <dbReference type="ARBA" id="ARBA00022737"/>
    </source>
</evidence>
<feature type="domain" description="C2H2-type" evidence="6">
    <location>
        <begin position="21"/>
        <end position="48"/>
    </location>
</feature>
<evidence type="ECO:0000259" key="6">
    <source>
        <dbReference type="PROSITE" id="PS50157"/>
    </source>
</evidence>
<evidence type="ECO:0000313" key="8">
    <source>
        <dbReference type="Proteomes" id="UP000575029"/>
    </source>
</evidence>
<dbReference type="GO" id="GO:0005634">
    <property type="term" value="C:nucleus"/>
    <property type="evidence" value="ECO:0007669"/>
    <property type="project" value="TreeGrafter"/>
</dbReference>
<dbReference type="SUPFAM" id="SSF57667">
    <property type="entry name" value="beta-beta-alpha zinc fingers"/>
    <property type="match status" value="1"/>
</dbReference>
<dbReference type="PROSITE" id="PS00028">
    <property type="entry name" value="ZINC_FINGER_C2H2_1"/>
    <property type="match status" value="1"/>
</dbReference>
<keyword evidence="1" id="KW-0479">Metal-binding</keyword>
<dbReference type="InterPro" id="IPR050717">
    <property type="entry name" value="C2H2-ZF_Transcription_Reg"/>
</dbReference>
<dbReference type="GO" id="GO:0000977">
    <property type="term" value="F:RNA polymerase II transcription regulatory region sequence-specific DNA binding"/>
    <property type="evidence" value="ECO:0007669"/>
    <property type="project" value="TreeGrafter"/>
</dbReference>
<keyword evidence="3 5" id="KW-0863">Zinc-finger</keyword>
<dbReference type="InterPro" id="IPR013087">
    <property type="entry name" value="Znf_C2H2_type"/>
</dbReference>
<evidence type="ECO:0000256" key="1">
    <source>
        <dbReference type="ARBA" id="ARBA00022723"/>
    </source>
</evidence>
<dbReference type="InterPro" id="IPR036236">
    <property type="entry name" value="Znf_C2H2_sf"/>
</dbReference>
<reference evidence="7 8" key="1">
    <citation type="submission" date="2019-09" db="EMBL/GenBank/DDBJ databases">
        <title>Bird 10,000 Genomes (B10K) Project - Family phase.</title>
        <authorList>
            <person name="Zhang G."/>
        </authorList>
    </citation>
    <scope>NUCLEOTIDE SEQUENCE [LARGE SCALE GENOMIC DNA]</scope>
    <source>
        <strain evidence="7">B10K-DU-029-50</strain>
        <tissue evidence="7">Heart</tissue>
    </source>
</reference>
<feature type="non-terminal residue" evidence="7">
    <location>
        <position position="59"/>
    </location>
</feature>
<evidence type="ECO:0000256" key="4">
    <source>
        <dbReference type="ARBA" id="ARBA00022833"/>
    </source>
</evidence>
<keyword evidence="8" id="KW-1185">Reference proteome</keyword>
<dbReference type="FunFam" id="3.30.160.60:FF:001808">
    <property type="entry name" value="Uncharacterized protein"/>
    <property type="match status" value="1"/>
</dbReference>
<accession>A0A7K6EQP1</accession>
<dbReference type="Proteomes" id="UP000575029">
    <property type="component" value="Unassembled WGS sequence"/>
</dbReference>